<keyword evidence="1" id="KW-0004">4Fe-4S</keyword>
<dbReference type="InterPro" id="IPR036991">
    <property type="entry name" value="Fe_hydrogenase_ssu_sf"/>
</dbReference>
<dbReference type="eggNOG" id="COG3383">
    <property type="taxonomic scope" value="Bacteria"/>
</dbReference>
<dbReference type="RefSeq" id="WP_039312391.1">
    <property type="nucleotide sequence ID" value="NZ_CP006905.1"/>
</dbReference>
<dbReference type="SMART" id="SM00902">
    <property type="entry name" value="Fe_hyd_SSU"/>
    <property type="match status" value="1"/>
</dbReference>
<dbReference type="InterPro" id="IPR001041">
    <property type="entry name" value="2Fe-2S_ferredoxin-type"/>
</dbReference>
<evidence type="ECO:0000256" key="1">
    <source>
        <dbReference type="ARBA" id="ARBA00022485"/>
    </source>
</evidence>
<proteinExistence type="predicted"/>
<dbReference type="AlphaFoldDB" id="A0A0A7FUX2"/>
<dbReference type="Pfam" id="PF00037">
    <property type="entry name" value="Fer4"/>
    <property type="match status" value="1"/>
</dbReference>
<keyword evidence="9" id="KW-0560">Oxidoreductase</keyword>
<dbReference type="EMBL" id="CP006905">
    <property type="protein sequence ID" value="AIY82636.1"/>
    <property type="molecule type" value="Genomic_DNA"/>
</dbReference>
<dbReference type="KEGG" id="cbv:U729_1141"/>
<dbReference type="Pfam" id="PF02906">
    <property type="entry name" value="Fe_hyd_lg_C"/>
    <property type="match status" value="1"/>
</dbReference>
<dbReference type="PANTHER" id="PTHR11615">
    <property type="entry name" value="NITRATE, FORMATE, IRON DEHYDROGENASE"/>
    <property type="match status" value="1"/>
</dbReference>
<dbReference type="SUPFAM" id="SSF54292">
    <property type="entry name" value="2Fe-2S ferredoxin-like"/>
    <property type="match status" value="1"/>
</dbReference>
<dbReference type="GO" id="GO:0005506">
    <property type="term" value="F:iron ion binding"/>
    <property type="evidence" value="ECO:0007669"/>
    <property type="project" value="InterPro"/>
</dbReference>
<feature type="domain" description="4Fe-4S ferredoxin-type" evidence="7">
    <location>
        <begin position="139"/>
        <end position="168"/>
    </location>
</feature>
<keyword evidence="4" id="KW-0408">Iron</keyword>
<dbReference type="Gene3D" id="3.40.50.1780">
    <property type="match status" value="1"/>
</dbReference>
<dbReference type="InterPro" id="IPR013352">
    <property type="entry name" value="Fe_hydrogenase_subset"/>
</dbReference>
<dbReference type="InterPro" id="IPR009016">
    <property type="entry name" value="Fe_hydrogenase"/>
</dbReference>
<dbReference type="HOGENOM" id="CLU_018240_2_1_9"/>
<dbReference type="InterPro" id="IPR004108">
    <property type="entry name" value="Fe_hydrogenase_lsu_C"/>
</dbReference>
<dbReference type="NCBIfam" id="TIGR02512">
    <property type="entry name" value="FeFe_hydrog_A"/>
    <property type="match status" value="1"/>
</dbReference>
<dbReference type="CDD" id="cd00207">
    <property type="entry name" value="fer2"/>
    <property type="match status" value="1"/>
</dbReference>
<dbReference type="SUPFAM" id="SSF54862">
    <property type="entry name" value="4Fe-4S ferredoxins"/>
    <property type="match status" value="1"/>
</dbReference>
<keyword evidence="3" id="KW-0677">Repeat</keyword>
<evidence type="ECO:0000256" key="3">
    <source>
        <dbReference type="ARBA" id="ARBA00022737"/>
    </source>
</evidence>
<dbReference type="InterPro" id="IPR055150">
    <property type="entry name" value="Fe_hydrogense_Fe-S_bd"/>
</dbReference>
<dbReference type="InterPro" id="IPR019574">
    <property type="entry name" value="NADH_UbQ_OxRdtase_Gsu_4Fe4S-bd"/>
</dbReference>
<keyword evidence="5" id="KW-0411">Iron-sulfur</keyword>
<keyword evidence="10" id="KW-1185">Reference proteome</keyword>
<protein>
    <submittedName>
        <fullName evidence="9">Iron hydrogenase 1</fullName>
        <ecNumber evidence="9">1.12.7.2</ecNumber>
    </submittedName>
</protein>
<sequence>MKKIIINEKEIQVAEGTTILEAARANGIDDIATLCYLKECGNVGKCGVCAVEVEGKPNLVLACLAKVEDGMVVRTNTEKVQERVKSRVSTLLNKHEFKCGPCSRRETCEFLKLVIKSKGRATTPFLPKDKSEFVDERSASITIDRTKCVLCGRCQSSCKVKAGTEAIKIANFDGTRMVAPTDNKCFDDTNCLLCGQCVSACPVAALEEKSHIERVEEALADPDKHVIVAMAPAVRTSMGELFKMGYGVDVTGKLYTALREIGFNKVFDINFGADMTIMEEATELIQRINAGGPFPMFTSCCPGWVRQVENYYPELIDNLSSAKSPQQIFGTASKTYYPEIADIDPKNVFTVTVMPCTAKKYEADRPEMENNGLRNIDAVITTRELARMIKARKIDFANLEDGVQDPAMGEYTGAGVIFGATGGVMEAAIRTAKDFVEKKDIENIEYEQVRGLDGIKEATVNIGGNDYNVAVINGSANLFKFIESGKMNEKDYHFIEVMACPGGCVDGGGQPHVSASDREKIDVRAVRASVLYNQDKHFAKRKSHKNEALLSMYKNYMGEPGHGKAHELLHLKYKKKSEK</sequence>
<dbReference type="Proteomes" id="UP000030635">
    <property type="component" value="Chromosome"/>
</dbReference>
<evidence type="ECO:0000313" key="10">
    <source>
        <dbReference type="Proteomes" id="UP000030635"/>
    </source>
</evidence>
<gene>
    <name evidence="9" type="ORF">U729_1141</name>
</gene>
<dbReference type="Pfam" id="PF22609">
    <property type="entry name" value="Fe_hydrogense_Fe-S_bd"/>
    <property type="match status" value="1"/>
</dbReference>
<dbReference type="PROSITE" id="PS51379">
    <property type="entry name" value="4FE4S_FER_2"/>
    <property type="match status" value="2"/>
</dbReference>
<dbReference type="SUPFAM" id="SSF53920">
    <property type="entry name" value="Fe-only hydrogenase"/>
    <property type="match status" value="1"/>
</dbReference>
<evidence type="ECO:0000259" key="7">
    <source>
        <dbReference type="PROSITE" id="PS51379"/>
    </source>
</evidence>
<dbReference type="eggNOG" id="COG4624">
    <property type="taxonomic scope" value="Bacteria"/>
</dbReference>
<feature type="domain" description="4Fe-4S His(Cys)3-ligated-type" evidence="8">
    <location>
        <begin position="79"/>
        <end position="118"/>
    </location>
</feature>
<dbReference type="PROSITE" id="PS00198">
    <property type="entry name" value="4FE4S_FER_1"/>
    <property type="match status" value="1"/>
</dbReference>
<feature type="domain" description="4Fe-4S ferredoxin-type" evidence="7">
    <location>
        <begin position="182"/>
        <end position="211"/>
    </location>
</feature>
<feature type="domain" description="2Fe-2S ferredoxin-type" evidence="6">
    <location>
        <begin position="2"/>
        <end position="79"/>
    </location>
</feature>
<dbReference type="Pfam" id="PF02256">
    <property type="entry name" value="Fe_hyd_SSU"/>
    <property type="match status" value="1"/>
</dbReference>
<dbReference type="Gene3D" id="3.40.950.10">
    <property type="entry name" value="Fe-only Hydrogenase (Larger Subunit), Chain L, domain 3"/>
    <property type="match status" value="1"/>
</dbReference>
<evidence type="ECO:0000259" key="8">
    <source>
        <dbReference type="PROSITE" id="PS51839"/>
    </source>
</evidence>
<dbReference type="Pfam" id="PF13510">
    <property type="entry name" value="Fer2_4"/>
    <property type="match status" value="1"/>
</dbReference>
<name>A0A0A7FUX2_9CLOT</name>
<dbReference type="Gene3D" id="4.10.260.20">
    <property type="entry name" value="Iron hydrogenase, small subunit"/>
    <property type="match status" value="1"/>
</dbReference>
<reference evidence="9 10" key="1">
    <citation type="journal article" date="2015" name="Infect. Genet. Evol.">
        <title>Genomic sequences of six botulinum neurotoxin-producing strains representing three clostridial species illustrate the mobility and diversity of botulinum neurotoxin genes.</title>
        <authorList>
            <person name="Smith T.J."/>
            <person name="Hill K.K."/>
            <person name="Xie G."/>
            <person name="Foley B.T."/>
            <person name="Williamson C.H."/>
            <person name="Foster J.T."/>
            <person name="Johnson S.L."/>
            <person name="Chertkov O."/>
            <person name="Teshima H."/>
            <person name="Gibbons H.S."/>
            <person name="Johnsky L.A."/>
            <person name="Karavis M.A."/>
            <person name="Smith L.A."/>
        </authorList>
    </citation>
    <scope>NUCLEOTIDE SEQUENCE [LARGE SCALE GENOMIC DNA]</scope>
    <source>
        <strain evidence="9">Sullivan</strain>
    </source>
</reference>
<dbReference type="GO" id="GO:0008901">
    <property type="term" value="F:ferredoxin hydrogenase activity"/>
    <property type="evidence" value="ECO:0007669"/>
    <property type="project" value="UniProtKB-EC"/>
</dbReference>
<dbReference type="InterPro" id="IPR050340">
    <property type="entry name" value="Cytosolic_Fe-S_CAF"/>
</dbReference>
<accession>A0A0A7FUX2</accession>
<dbReference type="InterPro" id="IPR017900">
    <property type="entry name" value="4Fe4S_Fe_S_CS"/>
</dbReference>
<evidence type="ECO:0000313" key="9">
    <source>
        <dbReference type="EMBL" id="AIY82636.1"/>
    </source>
</evidence>
<dbReference type="InterPro" id="IPR036010">
    <property type="entry name" value="2Fe-2S_ferredoxin-like_sf"/>
</dbReference>
<dbReference type="PROSITE" id="PS51839">
    <property type="entry name" value="4FE4S_HC3"/>
    <property type="match status" value="1"/>
</dbReference>
<evidence type="ECO:0000259" key="6">
    <source>
        <dbReference type="PROSITE" id="PS51085"/>
    </source>
</evidence>
<dbReference type="NCBIfam" id="NF040762">
    <property type="entry name" value="Hydr_FeFe_Clost"/>
    <property type="match status" value="1"/>
</dbReference>
<dbReference type="PROSITE" id="PS51085">
    <property type="entry name" value="2FE2S_FER_2"/>
    <property type="match status" value="1"/>
</dbReference>
<organism evidence="9 10">
    <name type="scientific">Clostridium baratii str. Sullivan</name>
    <dbReference type="NCBI Taxonomy" id="1415775"/>
    <lineage>
        <taxon>Bacteria</taxon>
        <taxon>Bacillati</taxon>
        <taxon>Bacillota</taxon>
        <taxon>Clostridia</taxon>
        <taxon>Eubacteriales</taxon>
        <taxon>Clostridiaceae</taxon>
        <taxon>Clostridium</taxon>
    </lineage>
</organism>
<evidence type="ECO:0000256" key="4">
    <source>
        <dbReference type="ARBA" id="ARBA00023004"/>
    </source>
</evidence>
<dbReference type="OrthoDB" id="9805142at2"/>
<dbReference type="FunFam" id="3.30.70.20:FF:000035">
    <property type="entry name" value="Iron hydrogenase 1"/>
    <property type="match status" value="1"/>
</dbReference>
<dbReference type="InterPro" id="IPR017896">
    <property type="entry name" value="4Fe4S_Fe-S-bd"/>
</dbReference>
<dbReference type="GO" id="GO:0051539">
    <property type="term" value="F:4 iron, 4 sulfur cluster binding"/>
    <property type="evidence" value="ECO:0007669"/>
    <property type="project" value="UniProtKB-KW"/>
</dbReference>
<dbReference type="Gene3D" id="3.10.20.740">
    <property type="match status" value="1"/>
</dbReference>
<evidence type="ECO:0000256" key="5">
    <source>
        <dbReference type="ARBA" id="ARBA00023014"/>
    </source>
</evidence>
<keyword evidence="2" id="KW-0479">Metal-binding</keyword>
<dbReference type="InterPro" id="IPR003149">
    <property type="entry name" value="Fe_hydrogenase_ssu"/>
</dbReference>
<evidence type="ECO:0000256" key="2">
    <source>
        <dbReference type="ARBA" id="ARBA00022723"/>
    </source>
</evidence>
<dbReference type="STRING" id="1561.NPD11_1861"/>
<dbReference type="Gene3D" id="3.30.70.20">
    <property type="match status" value="1"/>
</dbReference>
<dbReference type="EC" id="1.12.7.2" evidence="9"/>